<evidence type="ECO:0000313" key="3">
    <source>
        <dbReference type="Proteomes" id="UP001385951"/>
    </source>
</evidence>
<comment type="caution">
    <text evidence="2">The sequence shown here is derived from an EMBL/GenBank/DDBJ whole genome shotgun (WGS) entry which is preliminary data.</text>
</comment>
<dbReference type="Proteomes" id="UP001385951">
    <property type="component" value="Unassembled WGS sequence"/>
</dbReference>
<evidence type="ECO:0000313" key="2">
    <source>
        <dbReference type="EMBL" id="KAK7694686.1"/>
    </source>
</evidence>
<protein>
    <submittedName>
        <fullName evidence="2">Uncharacterized protein</fullName>
    </submittedName>
</protein>
<organism evidence="2 3">
    <name type="scientific">Cerrena zonata</name>
    <dbReference type="NCBI Taxonomy" id="2478898"/>
    <lineage>
        <taxon>Eukaryota</taxon>
        <taxon>Fungi</taxon>
        <taxon>Dikarya</taxon>
        <taxon>Basidiomycota</taxon>
        <taxon>Agaricomycotina</taxon>
        <taxon>Agaricomycetes</taxon>
        <taxon>Polyporales</taxon>
        <taxon>Cerrenaceae</taxon>
        <taxon>Cerrena</taxon>
    </lineage>
</organism>
<name>A0AAW0GMK0_9APHY</name>
<proteinExistence type="predicted"/>
<dbReference type="AlphaFoldDB" id="A0AAW0GMK0"/>
<feature type="compositionally biased region" description="Polar residues" evidence="1">
    <location>
        <begin position="1"/>
        <end position="24"/>
    </location>
</feature>
<sequence length="77" mass="8004">MQSADEGNQISESSAETNVDNTALQVPPPEQNIPRLPPGFIPRGRKNAESATTAGGPPPEQPAAECATCKATPCECK</sequence>
<evidence type="ECO:0000256" key="1">
    <source>
        <dbReference type="SAM" id="MobiDB-lite"/>
    </source>
</evidence>
<feature type="region of interest" description="Disordered" evidence="1">
    <location>
        <begin position="1"/>
        <end position="65"/>
    </location>
</feature>
<accession>A0AAW0GMK0</accession>
<feature type="compositionally biased region" description="Pro residues" evidence="1">
    <location>
        <begin position="26"/>
        <end position="40"/>
    </location>
</feature>
<gene>
    <name evidence="2" type="ORF">QCA50_001874</name>
</gene>
<dbReference type="EMBL" id="JASBNA010000002">
    <property type="protein sequence ID" value="KAK7694686.1"/>
    <property type="molecule type" value="Genomic_DNA"/>
</dbReference>
<reference evidence="2 3" key="1">
    <citation type="submission" date="2022-09" db="EMBL/GenBank/DDBJ databases">
        <authorList>
            <person name="Palmer J.M."/>
        </authorList>
    </citation>
    <scope>NUCLEOTIDE SEQUENCE [LARGE SCALE GENOMIC DNA]</scope>
    <source>
        <strain evidence="2 3">DSM 7382</strain>
    </source>
</reference>
<keyword evidence="3" id="KW-1185">Reference proteome</keyword>